<accession>A0A8S3I069</accession>
<dbReference type="Proteomes" id="UP000681720">
    <property type="component" value="Unassembled WGS sequence"/>
</dbReference>
<dbReference type="AlphaFoldDB" id="A0A8S3I069"/>
<proteinExistence type="predicted"/>
<reference evidence="1" key="1">
    <citation type="submission" date="2021-02" db="EMBL/GenBank/DDBJ databases">
        <authorList>
            <person name="Nowell W R."/>
        </authorList>
    </citation>
    <scope>NUCLEOTIDE SEQUENCE</scope>
</reference>
<sequence length="148" mass="17268">MVIYSNIQAPKKIACLIASNNVAIYHRTSWNIRHIYNFIHVIEYLYYNDILYDMNKSSNVKAIKAFLKTLTEFLLYLITISFYSNTLVSHTNRLKITPLNASVNTKITTFPIATKRIYDASYGNNMHFSLYENYIKQQLESNNKCTTC</sequence>
<dbReference type="EMBL" id="CAJOBJ010336908">
    <property type="protein sequence ID" value="CAF5190076.1"/>
    <property type="molecule type" value="Genomic_DNA"/>
</dbReference>
<comment type="caution">
    <text evidence="1">The sequence shown here is derived from an EMBL/GenBank/DDBJ whole genome shotgun (WGS) entry which is preliminary data.</text>
</comment>
<organism evidence="1 2">
    <name type="scientific">Rotaria magnacalcarata</name>
    <dbReference type="NCBI Taxonomy" id="392030"/>
    <lineage>
        <taxon>Eukaryota</taxon>
        <taxon>Metazoa</taxon>
        <taxon>Spiralia</taxon>
        <taxon>Gnathifera</taxon>
        <taxon>Rotifera</taxon>
        <taxon>Eurotatoria</taxon>
        <taxon>Bdelloidea</taxon>
        <taxon>Philodinida</taxon>
        <taxon>Philodinidae</taxon>
        <taxon>Rotaria</taxon>
    </lineage>
</organism>
<evidence type="ECO:0000313" key="1">
    <source>
        <dbReference type="EMBL" id="CAF5190076.1"/>
    </source>
</evidence>
<protein>
    <submittedName>
        <fullName evidence="1">Uncharacterized protein</fullName>
    </submittedName>
</protein>
<name>A0A8S3I069_9BILA</name>
<gene>
    <name evidence="1" type="ORF">GIL414_LOCUS72674</name>
</gene>
<evidence type="ECO:0000313" key="2">
    <source>
        <dbReference type="Proteomes" id="UP000681720"/>
    </source>
</evidence>